<dbReference type="InterPro" id="IPR007709">
    <property type="entry name" value="N-FG_amidohydro"/>
</dbReference>
<keyword evidence="2" id="KW-1185">Reference proteome</keyword>
<dbReference type="STRING" id="592050.SAMN05421875_1396"/>
<dbReference type="GO" id="GO:0016787">
    <property type="term" value="F:hydrolase activity"/>
    <property type="evidence" value="ECO:0007669"/>
    <property type="project" value="UniProtKB-KW"/>
</dbReference>
<keyword evidence="1" id="KW-0378">Hydrolase</keyword>
<accession>A0A1H4ES74</accession>
<dbReference type="Proteomes" id="UP000199002">
    <property type="component" value="Unassembled WGS sequence"/>
</dbReference>
<dbReference type="EMBL" id="FNQJ01000039">
    <property type="protein sequence ID" value="SEA87112.1"/>
    <property type="molecule type" value="Genomic_DNA"/>
</dbReference>
<protein>
    <submittedName>
        <fullName evidence="1">N-formylglutamate amidohydrolase</fullName>
    </submittedName>
</protein>
<organism evidence="1 2">
    <name type="scientific">Acidovorax soli</name>
    <dbReference type="NCBI Taxonomy" id="592050"/>
    <lineage>
        <taxon>Bacteria</taxon>
        <taxon>Pseudomonadati</taxon>
        <taxon>Pseudomonadota</taxon>
        <taxon>Betaproteobacteria</taxon>
        <taxon>Burkholderiales</taxon>
        <taxon>Comamonadaceae</taxon>
        <taxon>Acidovorax</taxon>
    </lineage>
</organism>
<sequence>MGAGARLARVGGVSGPFRGVRLAAARGLCRPWLGLCQQPQPKVLQCGRGGPARWLAQIVATVDHHGLRHRNGNATGRQVFFHQAVLGDRDGTTCAPEFIHLIGDTLRGFGYSVACNEPYKGVELIGRIGQLLGVVAGYVLAQRTV</sequence>
<reference evidence="2" key="1">
    <citation type="submission" date="2016-10" db="EMBL/GenBank/DDBJ databases">
        <authorList>
            <person name="Varghese N."/>
            <person name="Submissions S."/>
        </authorList>
    </citation>
    <scope>NUCLEOTIDE SEQUENCE [LARGE SCALE GENOMIC DNA]</scope>
    <source>
        <strain evidence="2">DSM 25157</strain>
    </source>
</reference>
<evidence type="ECO:0000313" key="1">
    <source>
        <dbReference type="EMBL" id="SEA87112.1"/>
    </source>
</evidence>
<dbReference type="Gene3D" id="3.40.630.40">
    <property type="entry name" value="Zn-dependent exopeptidases"/>
    <property type="match status" value="1"/>
</dbReference>
<evidence type="ECO:0000313" key="2">
    <source>
        <dbReference type="Proteomes" id="UP000199002"/>
    </source>
</evidence>
<proteinExistence type="predicted"/>
<name>A0A1H4ES74_9BURK</name>
<gene>
    <name evidence="1" type="ORF">SAMN05421875_1396</name>
</gene>
<dbReference type="AlphaFoldDB" id="A0A1H4ES74"/>
<dbReference type="SUPFAM" id="SSF53187">
    <property type="entry name" value="Zn-dependent exopeptidases"/>
    <property type="match status" value="1"/>
</dbReference>
<dbReference type="Pfam" id="PF05013">
    <property type="entry name" value="FGase"/>
    <property type="match status" value="1"/>
</dbReference>